<dbReference type="InterPro" id="IPR019171">
    <property type="entry name" value="MIX23"/>
</dbReference>
<dbReference type="PANTHER" id="PTHR31905">
    <property type="entry name" value="COILED-COIL DOMAIN-CONTAINING PROTEIN 58"/>
    <property type="match status" value="1"/>
</dbReference>
<evidence type="ECO:0000256" key="2">
    <source>
        <dbReference type="ARBA" id="ARBA00023180"/>
    </source>
</evidence>
<comment type="similarity">
    <text evidence="1">Belongs to the GILT family.</text>
</comment>
<dbReference type="GO" id="GO:0016671">
    <property type="term" value="F:oxidoreductase activity, acting on a sulfur group of donors, disulfide as acceptor"/>
    <property type="evidence" value="ECO:0007669"/>
    <property type="project" value="InterPro"/>
</dbReference>
<keyword evidence="2" id="KW-0325">Glycoprotein</keyword>
<keyword evidence="5" id="KW-1185">Reference proteome</keyword>
<reference evidence="4" key="1">
    <citation type="submission" date="2022-07" db="EMBL/GenBank/DDBJ databases">
        <title>Genome Sequence of Leucocoprinus birnbaumii.</title>
        <authorList>
            <person name="Buettner E."/>
        </authorList>
    </citation>
    <scope>NUCLEOTIDE SEQUENCE</scope>
    <source>
        <strain evidence="4">VT141</strain>
    </source>
</reference>
<evidence type="ECO:0000313" key="4">
    <source>
        <dbReference type="EMBL" id="KAJ3563848.1"/>
    </source>
</evidence>
<dbReference type="EMBL" id="JANIEX010000717">
    <property type="protein sequence ID" value="KAJ3563848.1"/>
    <property type="molecule type" value="Genomic_DNA"/>
</dbReference>
<proteinExistence type="inferred from homology"/>
<sequence length="388" mass="43763">MPTRHIPPLGSLALQGPSPHLQTVHVSPSTCYDLSLFKEILREYRRLDDTITMRLNRANATMRDQQREHDTSSGENIQSQACAYLWRELVENWKRRTQLVQYCTDVVDRSLTEKREALEDQSGDPGQQRKTQAAIYADQVKRNQVHNELTVENIVRKRAVEALASATPRNVLNDQTSNPHYLAADVKVPVQLGVMSRCPDALLCETVFNSVLEQVWDKVDLSTVYVAKYDGIYMEFNKSDPEFGMTCPHQREECAGNVQQLCVAKYAEPKQWWSFIQCQNFEGRAAIGRPDVALKCARVAGIDWETSGAGQCAGLDGRGNAAEGVRLLHKSVKLGKTLGIEKSCTILINTRKVCVHDQVWKECEGGHTVNDFVRQINEEYDKLNSNIA</sequence>
<dbReference type="PANTHER" id="PTHR31905:SF2">
    <property type="entry name" value="PROTEIN MIX23"/>
    <property type="match status" value="1"/>
</dbReference>
<evidence type="ECO:0000256" key="1">
    <source>
        <dbReference type="ARBA" id="ARBA00005679"/>
    </source>
</evidence>
<dbReference type="Pfam" id="PF03227">
    <property type="entry name" value="GILT"/>
    <property type="match status" value="1"/>
</dbReference>
<gene>
    <name evidence="4" type="ORF">NP233_g8676</name>
</gene>
<name>A0AAD5VPB1_9AGAR</name>
<dbReference type="AlphaFoldDB" id="A0AAD5VPB1"/>
<comment type="similarity">
    <text evidence="3">Belongs to the MIX23 family.</text>
</comment>
<evidence type="ECO:0000256" key="3">
    <source>
        <dbReference type="ARBA" id="ARBA00024204"/>
    </source>
</evidence>
<dbReference type="GO" id="GO:0005758">
    <property type="term" value="C:mitochondrial intermembrane space"/>
    <property type="evidence" value="ECO:0007669"/>
    <property type="project" value="InterPro"/>
</dbReference>
<protein>
    <submittedName>
        <fullName evidence="4">Uncharacterized protein</fullName>
    </submittedName>
</protein>
<dbReference type="Pfam" id="PF09774">
    <property type="entry name" value="MIX23"/>
    <property type="match status" value="1"/>
</dbReference>
<organism evidence="4 5">
    <name type="scientific">Leucocoprinus birnbaumii</name>
    <dbReference type="NCBI Taxonomy" id="56174"/>
    <lineage>
        <taxon>Eukaryota</taxon>
        <taxon>Fungi</taxon>
        <taxon>Dikarya</taxon>
        <taxon>Basidiomycota</taxon>
        <taxon>Agaricomycotina</taxon>
        <taxon>Agaricomycetes</taxon>
        <taxon>Agaricomycetidae</taxon>
        <taxon>Agaricales</taxon>
        <taxon>Agaricineae</taxon>
        <taxon>Agaricaceae</taxon>
        <taxon>Leucocoprinus</taxon>
    </lineage>
</organism>
<accession>A0AAD5VPB1</accession>
<evidence type="ECO:0000313" key="5">
    <source>
        <dbReference type="Proteomes" id="UP001213000"/>
    </source>
</evidence>
<dbReference type="Proteomes" id="UP001213000">
    <property type="component" value="Unassembled WGS sequence"/>
</dbReference>
<dbReference type="InterPro" id="IPR004911">
    <property type="entry name" value="Interferon-induced_GILT"/>
</dbReference>
<comment type="caution">
    <text evidence="4">The sequence shown here is derived from an EMBL/GenBank/DDBJ whole genome shotgun (WGS) entry which is preliminary data.</text>
</comment>